<keyword evidence="3" id="KW-1185">Reference proteome</keyword>
<accession>A0A6J1SYW7</accession>
<dbReference type="GeneID" id="113211768"/>
<dbReference type="PANTHER" id="PTHR13287:SF2">
    <property type="entry name" value="ADIPOSE-SECRETED SIGNALING PROTEIN"/>
    <property type="match status" value="1"/>
</dbReference>
<dbReference type="Proteomes" id="UP000504606">
    <property type="component" value="Unplaced"/>
</dbReference>
<name>A0A6J1SYW7_FRAOC</name>
<sequence length="191" mass="21579">MWATKKNSNAKLSSEAELSAVFQQMGMKPDHHVRFGDEALVTSKDNNVIIQKVGNDNLAVHLGFLQMGHRYHISVYLTTEMCPCGPLLSPSPGEASLSQYFNPNCHLLAMNQCDDGRWQLKVEYFAHKEKLMREDLFLFSTDENHNINLKLTFHARVLGKGKGTPLLRNGIHSIGFELEDEGETSDWQGFD</sequence>
<dbReference type="KEGG" id="foc:113211768"/>
<dbReference type="PANTHER" id="PTHR13287">
    <property type="entry name" value="ADIPOSE-SECRETED SIGNALING PROTEIN"/>
    <property type="match status" value="1"/>
</dbReference>
<proteinExistence type="inferred from homology"/>
<evidence type="ECO:0000313" key="3">
    <source>
        <dbReference type="Proteomes" id="UP000504606"/>
    </source>
</evidence>
<evidence type="ECO:0000256" key="1">
    <source>
        <dbReference type="ARBA" id="ARBA00035018"/>
    </source>
</evidence>
<organism evidence="3 4">
    <name type="scientific">Frankliniella occidentalis</name>
    <name type="common">Western flower thrips</name>
    <name type="synonym">Euthrips occidentalis</name>
    <dbReference type="NCBI Taxonomy" id="133901"/>
    <lineage>
        <taxon>Eukaryota</taxon>
        <taxon>Metazoa</taxon>
        <taxon>Ecdysozoa</taxon>
        <taxon>Arthropoda</taxon>
        <taxon>Hexapoda</taxon>
        <taxon>Insecta</taxon>
        <taxon>Pterygota</taxon>
        <taxon>Neoptera</taxon>
        <taxon>Paraneoptera</taxon>
        <taxon>Thysanoptera</taxon>
        <taxon>Terebrantia</taxon>
        <taxon>Thripoidea</taxon>
        <taxon>Thripidae</taxon>
        <taxon>Frankliniella</taxon>
    </lineage>
</organism>
<dbReference type="Pfam" id="PF15006">
    <property type="entry name" value="DUF4517"/>
    <property type="match status" value="1"/>
</dbReference>
<reference evidence="4" key="1">
    <citation type="submission" date="2025-08" db="UniProtKB">
        <authorList>
            <consortium name="RefSeq"/>
        </authorList>
    </citation>
    <scope>IDENTIFICATION</scope>
    <source>
        <tissue evidence="4">Whole organism</tissue>
    </source>
</reference>
<comment type="similarity">
    <text evidence="1">Belongs to the ADISSP family.</text>
</comment>
<evidence type="ECO:0000256" key="2">
    <source>
        <dbReference type="ARBA" id="ARBA00035300"/>
    </source>
</evidence>
<gene>
    <name evidence="4" type="primary">LOC113211768</name>
</gene>
<dbReference type="InterPro" id="IPR026794">
    <property type="entry name" value="ADISSP"/>
</dbReference>
<dbReference type="RefSeq" id="XP_026286027.1">
    <property type="nucleotide sequence ID" value="XM_026430242.2"/>
</dbReference>
<dbReference type="OrthoDB" id="6246153at2759"/>
<protein>
    <recommendedName>
        <fullName evidence="2">Adipose-secreted signaling protein</fullName>
    </recommendedName>
</protein>
<dbReference type="AlphaFoldDB" id="A0A6J1SYW7"/>
<evidence type="ECO:0000313" key="4">
    <source>
        <dbReference type="RefSeq" id="XP_026286027.1"/>
    </source>
</evidence>